<keyword evidence="1" id="KW-0472">Membrane</keyword>
<dbReference type="AlphaFoldDB" id="A0A2N7VMC6"/>
<comment type="caution">
    <text evidence="3">The sequence shown here is derived from an EMBL/GenBank/DDBJ whole genome shotgun (WGS) entry which is preliminary data.</text>
</comment>
<keyword evidence="4" id="KW-1185">Reference proteome</keyword>
<accession>A0A2N7VMC6</accession>
<evidence type="ECO:0000313" key="3">
    <source>
        <dbReference type="EMBL" id="PMS18309.1"/>
    </source>
</evidence>
<reference evidence="3 4" key="1">
    <citation type="submission" date="2018-01" db="EMBL/GenBank/DDBJ databases">
        <title>Whole genome analyses suggest that Burkholderia sensu lato contains two further novel genera in the rhizoxinica-symbiotica group Mycetohabitans gen. nov., and Trinickia gen. nov.: implications for the evolution of diazotrophy and nodulation in the Burkholderiaceae.</title>
        <authorList>
            <person name="Estrada-de los Santos P."/>
            <person name="Palmer M."/>
            <person name="Chavez-Ramirez B."/>
            <person name="Beukes C."/>
            <person name="Steenkamp E.T."/>
            <person name="Hirsch A.M."/>
            <person name="Manyaka P."/>
            <person name="Maluk M."/>
            <person name="Lafos M."/>
            <person name="Crook M."/>
            <person name="Gross E."/>
            <person name="Simon M.F."/>
            <person name="Bueno dos Reis Junior F."/>
            <person name="Poole P.S."/>
            <person name="Venter S.N."/>
            <person name="James E.K."/>
        </authorList>
    </citation>
    <scope>NUCLEOTIDE SEQUENCE [LARGE SCALE GENOMIC DNA]</scope>
    <source>
        <strain evidence="3 4">GIMN1.004</strain>
    </source>
</reference>
<evidence type="ECO:0000259" key="2">
    <source>
        <dbReference type="Pfam" id="PF07811"/>
    </source>
</evidence>
<dbReference type="OrthoDB" id="8688629at2"/>
<protein>
    <submittedName>
        <fullName evidence="3">Pilus assembly protein TadE</fullName>
    </submittedName>
</protein>
<feature type="transmembrane region" description="Helical" evidence="1">
    <location>
        <begin position="21"/>
        <end position="44"/>
    </location>
</feature>
<gene>
    <name evidence="3" type="ORF">C0Z18_17150</name>
</gene>
<dbReference type="Pfam" id="PF07811">
    <property type="entry name" value="TadE"/>
    <property type="match status" value="1"/>
</dbReference>
<feature type="domain" description="TadE-like" evidence="2">
    <location>
        <begin position="15"/>
        <end position="57"/>
    </location>
</feature>
<keyword evidence="1" id="KW-0812">Transmembrane</keyword>
<dbReference type="EMBL" id="PNYA01000015">
    <property type="protein sequence ID" value="PMS18309.1"/>
    <property type="molecule type" value="Genomic_DNA"/>
</dbReference>
<dbReference type="Proteomes" id="UP000235616">
    <property type="component" value="Unassembled WGS sequence"/>
</dbReference>
<evidence type="ECO:0000256" key="1">
    <source>
        <dbReference type="SAM" id="Phobius"/>
    </source>
</evidence>
<evidence type="ECO:0000313" key="4">
    <source>
        <dbReference type="Proteomes" id="UP000235616"/>
    </source>
</evidence>
<organism evidence="3 4">
    <name type="scientific">Trinickia dabaoshanensis</name>
    <dbReference type="NCBI Taxonomy" id="564714"/>
    <lineage>
        <taxon>Bacteria</taxon>
        <taxon>Pseudomonadati</taxon>
        <taxon>Pseudomonadota</taxon>
        <taxon>Betaproteobacteria</taxon>
        <taxon>Burkholderiales</taxon>
        <taxon>Burkholderiaceae</taxon>
        <taxon>Trinickia</taxon>
    </lineage>
</organism>
<dbReference type="InterPro" id="IPR012495">
    <property type="entry name" value="TadE-like_dom"/>
</dbReference>
<sequence>MRATRSLRARMRCSGSAAVEFALVFPLLFLVLYGIVTYSVLFVAEQNLTLAAEEGARAALNYQSASSVAAALAARGGNACTVANQSTGWLAAYAQCASQVQGCSYDSAMSCMRITLTYDYANHPLVPKLPLIGLALPQTLSSAATVQLNPENVL</sequence>
<proteinExistence type="predicted"/>
<keyword evidence="1" id="KW-1133">Transmembrane helix</keyword>
<name>A0A2N7VMC6_9BURK</name>